<sequence>MNGCWLTGSAQMREGVELGDQQKSPDAKTISAGNAEARKSEWKEMAKSTSNVHKTPYFCRPLRQTIVVWGKEAEHAFSDWQQATFSVKCNDQCSVASATSNTTTNAATLLI</sequence>
<evidence type="ECO:0000313" key="3">
    <source>
        <dbReference type="Proteomes" id="UP000276776"/>
    </source>
</evidence>
<evidence type="ECO:0000313" key="2">
    <source>
        <dbReference type="EMBL" id="VDN05154.1"/>
    </source>
</evidence>
<accession>A0A0N5D407</accession>
<reference evidence="4" key="1">
    <citation type="submission" date="2017-02" db="UniProtKB">
        <authorList>
            <consortium name="WormBaseParasite"/>
        </authorList>
    </citation>
    <scope>IDENTIFICATION</scope>
</reference>
<dbReference type="Proteomes" id="UP000276776">
    <property type="component" value="Unassembled WGS sequence"/>
</dbReference>
<evidence type="ECO:0000256" key="1">
    <source>
        <dbReference type="SAM" id="MobiDB-lite"/>
    </source>
</evidence>
<organism evidence="4">
    <name type="scientific">Thelazia callipaeda</name>
    <name type="common">Oriental eyeworm</name>
    <name type="synonym">Parasitic nematode</name>
    <dbReference type="NCBI Taxonomy" id="103827"/>
    <lineage>
        <taxon>Eukaryota</taxon>
        <taxon>Metazoa</taxon>
        <taxon>Ecdysozoa</taxon>
        <taxon>Nematoda</taxon>
        <taxon>Chromadorea</taxon>
        <taxon>Rhabditida</taxon>
        <taxon>Spirurina</taxon>
        <taxon>Spiruromorpha</taxon>
        <taxon>Thelazioidea</taxon>
        <taxon>Thelaziidae</taxon>
        <taxon>Thelazia</taxon>
    </lineage>
</organism>
<evidence type="ECO:0000313" key="4">
    <source>
        <dbReference type="WBParaSite" id="TCLT_0000768501-mRNA-1"/>
    </source>
</evidence>
<dbReference type="WBParaSite" id="TCLT_0000768501-mRNA-1">
    <property type="protein sequence ID" value="TCLT_0000768501-mRNA-1"/>
    <property type="gene ID" value="TCLT_0000768501"/>
</dbReference>
<feature type="region of interest" description="Disordered" evidence="1">
    <location>
        <begin position="15"/>
        <end position="36"/>
    </location>
</feature>
<gene>
    <name evidence="2" type="ORF">TCLT_LOCUS7674</name>
</gene>
<dbReference type="EMBL" id="UYYF01004535">
    <property type="protein sequence ID" value="VDN05154.1"/>
    <property type="molecule type" value="Genomic_DNA"/>
</dbReference>
<keyword evidence="3" id="KW-1185">Reference proteome</keyword>
<dbReference type="AlphaFoldDB" id="A0A0N5D407"/>
<proteinExistence type="predicted"/>
<protein>
    <submittedName>
        <fullName evidence="2 4">Uncharacterized protein</fullName>
    </submittedName>
</protein>
<name>A0A0N5D407_THECL</name>
<reference evidence="2 3" key="2">
    <citation type="submission" date="2018-11" db="EMBL/GenBank/DDBJ databases">
        <authorList>
            <consortium name="Pathogen Informatics"/>
        </authorList>
    </citation>
    <scope>NUCLEOTIDE SEQUENCE [LARGE SCALE GENOMIC DNA]</scope>
</reference>